<protein>
    <submittedName>
        <fullName evidence="1">Uncharacterized protein</fullName>
    </submittedName>
</protein>
<evidence type="ECO:0000313" key="2">
    <source>
        <dbReference type="Proteomes" id="UP000050996"/>
    </source>
</evidence>
<gene>
    <name evidence="1" type="ORF">AN957_03080</name>
</gene>
<keyword evidence="2" id="KW-1185">Reference proteome</keyword>
<accession>A0A0Q3T2K0</accession>
<evidence type="ECO:0000313" key="1">
    <source>
        <dbReference type="EMBL" id="KQL17693.1"/>
    </source>
</evidence>
<dbReference type="AlphaFoldDB" id="A0A0Q3T2K0"/>
<dbReference type="STRING" id="1637975.AN957_03080"/>
<reference evidence="1 2" key="1">
    <citation type="submission" date="2015-09" db="EMBL/GenBank/DDBJ databases">
        <title>Genome sequencing project for genomic taxonomy and phylogenomics of Bacillus-like bacteria.</title>
        <authorList>
            <person name="Liu B."/>
            <person name="Wang J."/>
            <person name="Zhu Y."/>
            <person name="Liu G."/>
            <person name="Chen Q."/>
            <person name="Chen Z."/>
            <person name="Lan J."/>
            <person name="Che J."/>
            <person name="Ge C."/>
            <person name="Shi H."/>
            <person name="Pan Z."/>
            <person name="Liu X."/>
        </authorList>
    </citation>
    <scope>NUCLEOTIDE SEQUENCE [LARGE SCALE GENOMIC DNA]</scope>
    <source>
        <strain evidence="1 2">FJAT-18043</strain>
    </source>
</reference>
<dbReference type="PATRIC" id="fig|1637975.4.peg.280"/>
<dbReference type="RefSeq" id="WP_056682222.1">
    <property type="nucleotide sequence ID" value="NZ_LJIX01000006.1"/>
</dbReference>
<comment type="caution">
    <text evidence="1">The sequence shown here is derived from an EMBL/GenBank/DDBJ whole genome shotgun (WGS) entry which is preliminary data.</text>
</comment>
<organism evidence="1 2">
    <name type="scientific">Cytobacillus solani</name>
    <dbReference type="NCBI Taxonomy" id="1637975"/>
    <lineage>
        <taxon>Bacteria</taxon>
        <taxon>Bacillati</taxon>
        <taxon>Bacillota</taxon>
        <taxon>Bacilli</taxon>
        <taxon>Bacillales</taxon>
        <taxon>Bacillaceae</taxon>
        <taxon>Cytobacillus</taxon>
    </lineage>
</organism>
<dbReference type="EMBL" id="LJIX01000006">
    <property type="protein sequence ID" value="KQL17693.1"/>
    <property type="molecule type" value="Genomic_DNA"/>
</dbReference>
<name>A0A0Q3T2K0_9BACI</name>
<proteinExistence type="predicted"/>
<sequence>MRYLVEYVHGDISDVKHEAVIIEAALSKEPTYEEENRIFKPIILREMGHSDIKIMNYKQLD</sequence>
<dbReference type="Proteomes" id="UP000050996">
    <property type="component" value="Unassembled WGS sequence"/>
</dbReference>